<name>A0A9R0P4X0_AMYMS</name>
<dbReference type="EMBL" id="CP002896">
    <property type="protein sequence ID" value="AEK46279.1"/>
    <property type="molecule type" value="Genomic_DNA"/>
</dbReference>
<evidence type="ECO:0000256" key="1">
    <source>
        <dbReference type="SAM" id="MobiDB-lite"/>
    </source>
</evidence>
<sequence>MPAGVPSSIPATRPSPPRPANDQRRDSRYANAVETTVAIARAVTGFSRNTVSFRL</sequence>
<keyword evidence="3" id="KW-1185">Reference proteome</keyword>
<reference evidence="2 3" key="1">
    <citation type="journal article" date="2011" name="J. Bacteriol.">
        <title>Whole genome sequence of the rifamycin B-producing strain Amycolatopsis mediterranei S699.</title>
        <authorList>
            <person name="Verma M."/>
            <person name="Kaur J."/>
            <person name="Kumar M."/>
            <person name="Kumari K."/>
            <person name="Saxena A."/>
            <person name="Anand S."/>
            <person name="Nigam A."/>
            <person name="Ravi V."/>
            <person name="Raghuvanshi S."/>
            <person name="Khurana P."/>
            <person name="Tyagi A.K."/>
            <person name="Khurana J.P."/>
            <person name="Lal R."/>
        </authorList>
    </citation>
    <scope>NUCLEOTIDE SEQUENCE [LARGE SCALE GENOMIC DNA]</scope>
    <source>
        <strain evidence="2 3">S699</strain>
    </source>
</reference>
<protein>
    <submittedName>
        <fullName evidence="2">Uncharacterized protein</fullName>
    </submittedName>
</protein>
<feature type="region of interest" description="Disordered" evidence="1">
    <location>
        <begin position="1"/>
        <end position="26"/>
    </location>
</feature>
<proteinExistence type="predicted"/>
<organism evidence="2 3">
    <name type="scientific">Amycolatopsis mediterranei (strain S699)</name>
    <name type="common">Nocardia mediterranei</name>
    <dbReference type="NCBI Taxonomy" id="713604"/>
    <lineage>
        <taxon>Bacteria</taxon>
        <taxon>Bacillati</taxon>
        <taxon>Actinomycetota</taxon>
        <taxon>Actinomycetes</taxon>
        <taxon>Pseudonocardiales</taxon>
        <taxon>Pseudonocardiaceae</taxon>
        <taxon>Amycolatopsis</taxon>
    </lineage>
</organism>
<dbReference type="AlphaFoldDB" id="A0A9R0P4X0"/>
<evidence type="ECO:0000313" key="3">
    <source>
        <dbReference type="Proteomes" id="UP000006138"/>
    </source>
</evidence>
<dbReference type="KEGG" id="amn:RAM_39060"/>
<gene>
    <name evidence="2" type="ordered locus">RAM_39060</name>
</gene>
<dbReference type="Proteomes" id="UP000006138">
    <property type="component" value="Chromosome"/>
</dbReference>
<evidence type="ECO:0000313" key="2">
    <source>
        <dbReference type="EMBL" id="AEK46279.1"/>
    </source>
</evidence>
<accession>A0A9R0P4X0</accession>